<comment type="pathway">
    <text evidence="1">Cofactor biosynthesis; ubiquinone biosynthesis.</text>
</comment>
<dbReference type="KEGG" id="tbn:TBH_C1908"/>
<feature type="domain" description="SCP2" evidence="2">
    <location>
        <begin position="38"/>
        <end position="134"/>
    </location>
</feature>
<name>A0A7U6GJG0_9GAMM</name>
<dbReference type="InterPro" id="IPR036527">
    <property type="entry name" value="SCP2_sterol-bd_dom_sf"/>
</dbReference>
<dbReference type="InterPro" id="IPR003033">
    <property type="entry name" value="SCP2_sterol-bd_dom"/>
</dbReference>
<keyword evidence="4" id="KW-1185">Reference proteome</keyword>
<sequence length="169" mass="18877">MITQLPMPFPPPSAGALLRLPGKLLPVRLHSRGLTLILNRILAEPLAAGELDFLQNRVLRIEVMNLALDYRLTVRDGKLTAAPNHAREDVRFGGNAREFLLLALNEEDPDTLFFQRRLQLEGDTELGLEIKNFLYSLEEDLLPDPLHRIASQISRLLDSSSHTEPPGGA</sequence>
<dbReference type="GO" id="GO:0006744">
    <property type="term" value="P:ubiquinone biosynthetic process"/>
    <property type="evidence" value="ECO:0007669"/>
    <property type="project" value="UniProtKB-UniRule"/>
</dbReference>
<comment type="function">
    <text evidence="1">Required for O(2)-independent ubiquinone (coenzyme Q) biosynthesis. Likely functions as an accessory factor.</text>
</comment>
<dbReference type="SUPFAM" id="SSF55718">
    <property type="entry name" value="SCP-like"/>
    <property type="match status" value="1"/>
</dbReference>
<protein>
    <recommendedName>
        <fullName evidence="1">Ubiquinone biosynthesis accessory factor UbiT</fullName>
    </recommendedName>
</protein>
<dbReference type="AlphaFoldDB" id="A0A7U6GJG0"/>
<evidence type="ECO:0000256" key="1">
    <source>
        <dbReference type="HAMAP-Rule" id="MF_02231"/>
    </source>
</evidence>
<dbReference type="HAMAP" id="MF_02231">
    <property type="entry name" value="UbiT"/>
    <property type="match status" value="1"/>
</dbReference>
<proteinExistence type="inferred from homology"/>
<dbReference type="InterPro" id="IPR016830">
    <property type="entry name" value="UbiT"/>
</dbReference>
<accession>A0A7U6GJG0</accession>
<reference evidence="3 4" key="1">
    <citation type="journal article" date="2014" name="PLoS ONE">
        <title>Physiological and genomic features of a novel sulfur-oxidizing gammaproteobacterium belonging to a previously uncultivated symbiotic lineage isolated from a hydrothermal vent.</title>
        <authorList>
            <person name="Nunoura T."/>
            <person name="Takaki Y."/>
            <person name="Kazama H."/>
            <person name="Kakuta J."/>
            <person name="Shimamura S."/>
            <person name="Makita H."/>
            <person name="Hirai M."/>
            <person name="Miyazaki M."/>
            <person name="Takai K."/>
        </authorList>
    </citation>
    <scope>NUCLEOTIDE SEQUENCE [LARGE SCALE GENOMIC DNA]</scope>
    <source>
        <strain evidence="3 4">Hiromi1</strain>
    </source>
</reference>
<comment type="similarity">
    <text evidence="1">Belongs to the UbiT family.</text>
</comment>
<dbReference type="Proteomes" id="UP000031631">
    <property type="component" value="Chromosome"/>
</dbReference>
<dbReference type="RefSeq" id="WP_052470069.1">
    <property type="nucleotide sequence ID" value="NZ_AP012273.1"/>
</dbReference>
<keyword evidence="1" id="KW-0831">Ubiquinone biosynthesis</keyword>
<dbReference type="Pfam" id="PF02036">
    <property type="entry name" value="SCP2"/>
    <property type="match status" value="1"/>
</dbReference>
<dbReference type="EMBL" id="AP012273">
    <property type="protein sequence ID" value="BAO44823.1"/>
    <property type="molecule type" value="Genomic_DNA"/>
</dbReference>
<evidence type="ECO:0000313" key="4">
    <source>
        <dbReference type="Proteomes" id="UP000031631"/>
    </source>
</evidence>
<dbReference type="OrthoDB" id="5292463at2"/>
<evidence type="ECO:0000313" key="3">
    <source>
        <dbReference type="EMBL" id="BAO44823.1"/>
    </source>
</evidence>
<evidence type="ECO:0000259" key="2">
    <source>
        <dbReference type="Pfam" id="PF02036"/>
    </source>
</evidence>
<gene>
    <name evidence="1" type="primary">ubiT</name>
    <name evidence="3" type="ORF">TBH_C1908</name>
</gene>
<organism evidence="3 4">
    <name type="scientific">Thiolapillus brandeum</name>
    <dbReference type="NCBI Taxonomy" id="1076588"/>
    <lineage>
        <taxon>Bacteria</taxon>
        <taxon>Pseudomonadati</taxon>
        <taxon>Pseudomonadota</taxon>
        <taxon>Gammaproteobacteria</taxon>
        <taxon>Chromatiales</taxon>
        <taxon>Sedimenticolaceae</taxon>
        <taxon>Thiolapillus</taxon>
    </lineage>
</organism>
<dbReference type="UniPathway" id="UPA00232"/>